<feature type="repeat" description="TPR" evidence="1">
    <location>
        <begin position="794"/>
        <end position="827"/>
    </location>
</feature>
<dbReference type="PROSITE" id="PS50005">
    <property type="entry name" value="TPR"/>
    <property type="match status" value="1"/>
</dbReference>
<proteinExistence type="predicted"/>
<keyword evidence="5" id="KW-1185">Reference proteome</keyword>
<organism evidence="4 5">
    <name type="scientific">Silvibacterium bohemicum</name>
    <dbReference type="NCBI Taxonomy" id="1577686"/>
    <lineage>
        <taxon>Bacteria</taxon>
        <taxon>Pseudomonadati</taxon>
        <taxon>Acidobacteriota</taxon>
        <taxon>Terriglobia</taxon>
        <taxon>Terriglobales</taxon>
        <taxon>Acidobacteriaceae</taxon>
        <taxon>Silvibacterium</taxon>
    </lineage>
</organism>
<name>A0A841JZ77_9BACT</name>
<dbReference type="PANTHER" id="PTHR12558:SF13">
    <property type="entry name" value="CELL DIVISION CYCLE PROTEIN 27 HOMOLOG"/>
    <property type="match status" value="1"/>
</dbReference>
<dbReference type="EMBL" id="JACHEK010000004">
    <property type="protein sequence ID" value="MBB6144261.1"/>
    <property type="molecule type" value="Genomic_DNA"/>
</dbReference>
<sequence length="1138" mass="128606">MTEQHSDRSNRADGGGEETPKLELPPAPHSEAGSVKAWEEPVTMRTYMPAAPDPNPMFLEKRVYQGSSGRVYPLPVIDRVDTEGRRHQWKAVHIENEFIRLMILPEIGGRIHVGYDKRNGYDFFYRQNVIKPALVGLAGPWISGGVEFNWPQHHRPATFMPVETTIERDPDGSVTIWCSDHDPMARMKGMHGLCLHPGKASLELKVRLYNRTQDTQTFLWWANVATRVHERYQSFFPKDVRFVADHAKRAVTEFPLSLGTYYGIDYGQRALNGVPEDEKPTHFVPDGSYPPNDLSWYANIPVPTSYMVANSKEDFAGGYDHAAEAGMVHVANHHIAPGKKQWTWGNHEFGYAWDRSLTDSDGPYIELMAGVYTDNQPDFSFLAPGETKTFSQFWYPILQIGVPDLANTDAAVRLEKSAGKVTVHLLVTREFPDAALTLKFKGQEATVWRGSLTPETPLHEEFPADSDELELSLTEENDGEVILRYAPSEIVAAPSPDVATEPGLPETIQSSDELYLIGLHLEQYRHATRDPQPYWLEAVRRDAGDYRSNHALGRWHLRRGEFVAAERYLRTAIARLTERNPNPYDGEPHYNRGLTLHYQGRTAEAYEAFYKSTWNAAWRGPAYHRLAEIDCSRRQWTKALDHLERSLRAETDNLNARNLQSMILARTGREAEAAASIEKTRILDPLDIWSRFLANGAVPRDGQQRLDLGLDLLRCNFLDDAIAVLSADVPEKQDGSKAMLLYALARAYVLSGRDAESAKTYRLAADADTAYVFPHRLEDLILLEAAIAQNPSDARAPYYLGNLLYDKRRHEAAIAMWERATELDPDLPTAWRNLGFAYYNVRRDEKKAHAAFAKARTLAPDDARIVYEHDQLLKRTGASPEHRLAALRQVLELVASRDDLSVELASLYNQVGKPEDAITVLLSRRFQPWEGGEGLVLSQYVRANLLLGQKALLEKAPETAIQRFGAAWNLPESISEAKHLLMNLSMIDYWLGVAYAAAQDDVQAARHWERAAQHRGDFQQMQVRSISDITYWSAQALVRLGRTREAEQMFQEIYDYSLELEQETPKIDYFATSLPTMLLFEEDLILRQEITAKFLRAQALLGLGRSSEGEALLTEVRHLDANHSGAADLLTVIETAVG</sequence>
<evidence type="ECO:0000256" key="2">
    <source>
        <dbReference type="SAM" id="MobiDB-lite"/>
    </source>
</evidence>
<dbReference type="SMART" id="SM00028">
    <property type="entry name" value="TPR"/>
    <property type="match status" value="5"/>
</dbReference>
<dbReference type="InterPro" id="IPR011990">
    <property type="entry name" value="TPR-like_helical_dom_sf"/>
</dbReference>
<comment type="caution">
    <text evidence="4">The sequence shown here is derived from an EMBL/GenBank/DDBJ whole genome shotgun (WGS) entry which is preliminary data.</text>
</comment>
<dbReference type="RefSeq" id="WP_050059093.1">
    <property type="nucleotide sequence ID" value="NZ_JACHEK010000004.1"/>
</dbReference>
<dbReference type="Pfam" id="PF13432">
    <property type="entry name" value="TPR_16"/>
    <property type="match status" value="1"/>
</dbReference>
<dbReference type="SUPFAM" id="SSF48452">
    <property type="entry name" value="TPR-like"/>
    <property type="match status" value="3"/>
</dbReference>
<evidence type="ECO:0000313" key="4">
    <source>
        <dbReference type="EMBL" id="MBB6144261.1"/>
    </source>
</evidence>
<gene>
    <name evidence="4" type="ORF">HNQ77_002213</name>
</gene>
<dbReference type="Gene3D" id="1.25.40.10">
    <property type="entry name" value="Tetratricopeptide repeat domain"/>
    <property type="match status" value="4"/>
</dbReference>
<evidence type="ECO:0000259" key="3">
    <source>
        <dbReference type="Pfam" id="PF17128"/>
    </source>
</evidence>
<feature type="domain" description="DUF5107" evidence="3">
    <location>
        <begin position="70"/>
        <end position="397"/>
    </location>
</feature>
<evidence type="ECO:0000256" key="1">
    <source>
        <dbReference type="PROSITE-ProRule" id="PRU00339"/>
    </source>
</evidence>
<dbReference type="Pfam" id="PF17128">
    <property type="entry name" value="DUF5107"/>
    <property type="match status" value="1"/>
</dbReference>
<dbReference type="Pfam" id="PF13414">
    <property type="entry name" value="TPR_11"/>
    <property type="match status" value="1"/>
</dbReference>
<protein>
    <submittedName>
        <fullName evidence="4">Tetratricopeptide (TPR) repeat protein</fullName>
    </submittedName>
</protein>
<evidence type="ECO:0000313" key="5">
    <source>
        <dbReference type="Proteomes" id="UP000538666"/>
    </source>
</evidence>
<dbReference type="Proteomes" id="UP000538666">
    <property type="component" value="Unassembled WGS sequence"/>
</dbReference>
<dbReference type="AlphaFoldDB" id="A0A841JZ77"/>
<keyword evidence="1" id="KW-0802">TPR repeat</keyword>
<dbReference type="OrthoDB" id="174931at2"/>
<accession>A0A841JZ77</accession>
<dbReference type="PANTHER" id="PTHR12558">
    <property type="entry name" value="CELL DIVISION CYCLE 16,23,27"/>
    <property type="match status" value="1"/>
</dbReference>
<dbReference type="InterPro" id="IPR033396">
    <property type="entry name" value="DUF5107"/>
</dbReference>
<feature type="compositionally biased region" description="Basic and acidic residues" evidence="2">
    <location>
        <begin position="1"/>
        <end position="11"/>
    </location>
</feature>
<feature type="region of interest" description="Disordered" evidence="2">
    <location>
        <begin position="1"/>
        <end position="36"/>
    </location>
</feature>
<dbReference type="InterPro" id="IPR019734">
    <property type="entry name" value="TPR_rpt"/>
</dbReference>
<reference evidence="4 5" key="1">
    <citation type="submission" date="2020-08" db="EMBL/GenBank/DDBJ databases">
        <title>Genomic Encyclopedia of Type Strains, Phase IV (KMG-IV): sequencing the most valuable type-strain genomes for metagenomic binning, comparative biology and taxonomic classification.</title>
        <authorList>
            <person name="Goeker M."/>
        </authorList>
    </citation>
    <scope>NUCLEOTIDE SEQUENCE [LARGE SCALE GENOMIC DNA]</scope>
    <source>
        <strain evidence="4 5">DSM 103733</strain>
    </source>
</reference>